<evidence type="ECO:0000259" key="4">
    <source>
        <dbReference type="Pfam" id="PF18052"/>
    </source>
</evidence>
<evidence type="ECO:0000256" key="1">
    <source>
        <dbReference type="ARBA" id="ARBA00022737"/>
    </source>
</evidence>
<accession>A0AAP0QMR3</accession>
<gene>
    <name evidence="5" type="ORF">WN944_015601</name>
</gene>
<dbReference type="GO" id="GO:0000166">
    <property type="term" value="F:nucleotide binding"/>
    <property type="evidence" value="ECO:0007669"/>
    <property type="project" value="UniProtKB-KW"/>
</dbReference>
<evidence type="ECO:0000256" key="2">
    <source>
        <dbReference type="ARBA" id="ARBA00022741"/>
    </source>
</evidence>
<evidence type="ECO:0000256" key="3">
    <source>
        <dbReference type="ARBA" id="ARBA00022821"/>
    </source>
</evidence>
<dbReference type="Pfam" id="PF18052">
    <property type="entry name" value="Rx_N"/>
    <property type="match status" value="1"/>
</dbReference>
<reference evidence="5 6" key="1">
    <citation type="submission" date="2024-05" db="EMBL/GenBank/DDBJ databases">
        <title>Haplotype-resolved chromosome-level genome assembly of Huyou (Citrus changshanensis).</title>
        <authorList>
            <person name="Miao C."/>
            <person name="Chen W."/>
            <person name="Wu Y."/>
            <person name="Wang L."/>
            <person name="Zhao S."/>
            <person name="Grierson D."/>
            <person name="Xu C."/>
            <person name="Chen K."/>
        </authorList>
    </citation>
    <scope>NUCLEOTIDE SEQUENCE [LARGE SCALE GENOMIC DNA]</scope>
    <source>
        <strain evidence="5">01-14</strain>
        <tissue evidence="5">Leaf</tissue>
    </source>
</reference>
<name>A0AAP0QMR3_9ROSI</name>
<protein>
    <recommendedName>
        <fullName evidence="4">Disease resistance N-terminal domain-containing protein</fullName>
    </recommendedName>
</protein>
<evidence type="ECO:0000313" key="6">
    <source>
        <dbReference type="Proteomes" id="UP001428341"/>
    </source>
</evidence>
<keyword evidence="2" id="KW-0547">Nucleotide-binding</keyword>
<keyword evidence="1" id="KW-0677">Repeat</keyword>
<dbReference type="Proteomes" id="UP001428341">
    <property type="component" value="Unassembled WGS sequence"/>
</dbReference>
<dbReference type="EMBL" id="JBCGBO010000005">
    <property type="protein sequence ID" value="KAK9200404.1"/>
    <property type="molecule type" value="Genomic_DNA"/>
</dbReference>
<dbReference type="AlphaFoldDB" id="A0AAP0QMR3"/>
<keyword evidence="6" id="KW-1185">Reference proteome</keyword>
<evidence type="ECO:0000313" key="5">
    <source>
        <dbReference type="EMBL" id="KAK9200404.1"/>
    </source>
</evidence>
<proteinExistence type="predicted"/>
<comment type="caution">
    <text evidence="5">The sequence shown here is derived from an EMBL/GenBank/DDBJ whole genome shotgun (WGS) entry which is preliminary data.</text>
</comment>
<organism evidence="5 6">
    <name type="scientific">Citrus x changshan-huyou</name>
    <dbReference type="NCBI Taxonomy" id="2935761"/>
    <lineage>
        <taxon>Eukaryota</taxon>
        <taxon>Viridiplantae</taxon>
        <taxon>Streptophyta</taxon>
        <taxon>Embryophyta</taxon>
        <taxon>Tracheophyta</taxon>
        <taxon>Spermatophyta</taxon>
        <taxon>Magnoliopsida</taxon>
        <taxon>eudicotyledons</taxon>
        <taxon>Gunneridae</taxon>
        <taxon>Pentapetalae</taxon>
        <taxon>rosids</taxon>
        <taxon>malvids</taxon>
        <taxon>Sapindales</taxon>
        <taxon>Rutaceae</taxon>
        <taxon>Aurantioideae</taxon>
        <taxon>Citrus</taxon>
    </lineage>
</organism>
<sequence length="57" mass="6453">MAELLLSAFLQVLFERLASRDLVNFVRQLGGGVESELKNWENTLMMIRAVLGDAEEK</sequence>
<dbReference type="InterPro" id="IPR041118">
    <property type="entry name" value="Rx_N"/>
</dbReference>
<feature type="domain" description="Disease resistance N-terminal" evidence="4">
    <location>
        <begin position="6"/>
        <end position="57"/>
    </location>
</feature>
<dbReference type="GO" id="GO:0006952">
    <property type="term" value="P:defense response"/>
    <property type="evidence" value="ECO:0007669"/>
    <property type="project" value="UniProtKB-KW"/>
</dbReference>
<keyword evidence="3" id="KW-0611">Plant defense</keyword>